<dbReference type="InterPro" id="IPR012337">
    <property type="entry name" value="RNaseH-like_sf"/>
</dbReference>
<accession>A0A6L2MQ99</accession>
<organism evidence="6">
    <name type="scientific">Tanacetum cinerariifolium</name>
    <name type="common">Dalmatian daisy</name>
    <name type="synonym">Chrysanthemum cinerariifolium</name>
    <dbReference type="NCBI Taxonomy" id="118510"/>
    <lineage>
        <taxon>Eukaryota</taxon>
        <taxon>Viridiplantae</taxon>
        <taxon>Streptophyta</taxon>
        <taxon>Embryophyta</taxon>
        <taxon>Tracheophyta</taxon>
        <taxon>Spermatophyta</taxon>
        <taxon>Magnoliopsida</taxon>
        <taxon>eudicotyledons</taxon>
        <taxon>Gunneridae</taxon>
        <taxon>Pentapetalae</taxon>
        <taxon>asterids</taxon>
        <taxon>campanulids</taxon>
        <taxon>Asterales</taxon>
        <taxon>Asteraceae</taxon>
        <taxon>Asteroideae</taxon>
        <taxon>Anthemideae</taxon>
        <taxon>Anthemidinae</taxon>
        <taxon>Tanacetum</taxon>
    </lineage>
</organism>
<feature type="compositionally biased region" description="Basic residues" evidence="4">
    <location>
        <begin position="1344"/>
        <end position="1353"/>
    </location>
</feature>
<dbReference type="EMBL" id="BKCJ010007223">
    <property type="protein sequence ID" value="GEU76156.1"/>
    <property type="molecule type" value="Genomic_DNA"/>
</dbReference>
<dbReference type="Pfam" id="PF22936">
    <property type="entry name" value="Pol_BBD"/>
    <property type="match status" value="1"/>
</dbReference>
<keyword evidence="3" id="KW-0378">Hydrolase</keyword>
<feature type="region of interest" description="Disordered" evidence="4">
    <location>
        <begin position="1"/>
        <end position="28"/>
    </location>
</feature>
<keyword evidence="2" id="KW-0479">Metal-binding</keyword>
<feature type="compositionally biased region" description="Basic and acidic residues" evidence="4">
    <location>
        <begin position="1"/>
        <end position="13"/>
    </location>
</feature>
<evidence type="ECO:0000256" key="2">
    <source>
        <dbReference type="ARBA" id="ARBA00022723"/>
    </source>
</evidence>
<gene>
    <name evidence="6" type="ORF">Tci_048134</name>
</gene>
<feature type="region of interest" description="Disordered" evidence="4">
    <location>
        <begin position="2441"/>
        <end position="2474"/>
    </location>
</feature>
<dbReference type="PROSITE" id="PS50994">
    <property type="entry name" value="INTEGRASE"/>
    <property type="match status" value="1"/>
</dbReference>
<dbReference type="Pfam" id="PF07727">
    <property type="entry name" value="RVT_2"/>
    <property type="match status" value="1"/>
</dbReference>
<dbReference type="InterPro" id="IPR036397">
    <property type="entry name" value="RNaseH_sf"/>
</dbReference>
<feature type="region of interest" description="Disordered" evidence="4">
    <location>
        <begin position="1307"/>
        <end position="1384"/>
    </location>
</feature>
<evidence type="ECO:0000256" key="1">
    <source>
        <dbReference type="ARBA" id="ARBA00022670"/>
    </source>
</evidence>
<evidence type="ECO:0000256" key="3">
    <source>
        <dbReference type="ARBA" id="ARBA00022801"/>
    </source>
</evidence>
<feature type="domain" description="Integrase catalytic" evidence="5">
    <location>
        <begin position="715"/>
        <end position="778"/>
    </location>
</feature>
<dbReference type="PANTHER" id="PTHR42648:SF32">
    <property type="entry name" value="RIBONUCLEASE H-LIKE DOMAIN, GAG-PRE-INTEGRASE DOMAIN PROTEIN-RELATED"/>
    <property type="match status" value="1"/>
</dbReference>
<comment type="caution">
    <text evidence="6">The sequence shown here is derived from an EMBL/GenBank/DDBJ whole genome shotgun (WGS) entry which is preliminary data.</text>
</comment>
<dbReference type="GO" id="GO:0008233">
    <property type="term" value="F:peptidase activity"/>
    <property type="evidence" value="ECO:0007669"/>
    <property type="project" value="UniProtKB-KW"/>
</dbReference>
<dbReference type="Gene3D" id="3.30.420.10">
    <property type="entry name" value="Ribonuclease H-like superfamily/Ribonuclease H"/>
    <property type="match status" value="1"/>
</dbReference>
<dbReference type="GO" id="GO:0046872">
    <property type="term" value="F:metal ion binding"/>
    <property type="evidence" value="ECO:0007669"/>
    <property type="project" value="UniProtKB-KW"/>
</dbReference>
<sequence length="2954" mass="335198">MKDHQMGKLRETLTEGTDGSLHLGPERPRVYSDLTSEEKDMYNTDNRATNILLQGVVVQNVQGQQNRGQGNNVRGAGAAGYEEAQNRVGYANPEYFKDKILLMQAQENEVALDEEQLLFIAGGQDNAVDEDVDEHPVQELALNTLFMANLESIDPVYDEVGPSYDSDVLSEIHDHDHYQDAFCEHHENKVVDKSLIAELATYKEQVKMYERRAIFKLTEREQKIDEQLRIVITDRNIKEENLKKELHSVKMKPASTINHNKSMVEEVTSLKKDFKQKENKYLKEFLDMKALKENVEDKLFKQDQSVHMLCKLKPYYDEQRKVAIGYKSPLFLAHAKKVQHALYNVHEIIKIDHVTTIVHNSEDTLEIAKITRKKMNEKMKTPLWTHNKINIRPPDCSKENFLVTFTPQTQLTPEQIFWSKDVLKMKTKALKEQAKVAKSIKALEVYPPNTHVKLVPMVLPTKSQVKINIFSPIQLLLEFEKTCKKRITPTGLTEGERDSVTPKVLAPGMYAIDVEPIPPRLRNNREVHLDYRKHLKESVAILREIVEEAKVKRPLDRSVASACFYTKHSQELLEYVIGDRSRLRNFVKKFTGTVRFGNDHFGAIMRQFCDSDMEVAFRKHSFEDMMKSSPICLLSKASKTKSWLWHRRLNYLNFSTINDLTRKDLVRGLPRLKFEKDHLCSACQLGKSKKHTHSPKTENTNLEVLNTLHMVLRTPRKKGIVERRNRTLIEAARTMLIFFKASMFLWAEAVATACYTKNRSLIHTCHNKTPYELVHNKKPDLTFLRVFGALCYPTNDNVDLGKLQPTADIGISVDELSEPMALVQLSTGPTPTFLTPGQISSGLVPNLVRIVLKFAKFTKNRTISTQDQKPQRKARSGTSYVTVPVSCQNSTLCVRKYRVSDLSSCAGSELTSLACSELGSELTSLAGSELSLARPPMLNRTDFSSWKQRIQLYCRGKENGVNILKSIDEGPFQMGTLRETLTEGTKGLPKDIYSLINHYTDAKDIWDNVKMLLEGSELTKEDHELQLMQLNLKFINNILPEWGRFITAVKLNRRLRDSNYDQLYAYLKQHEDLALNVDNVFQADDCDAFDSDVDKVPTVQTLFMANLSFAYPVYDEAGPSYDSDVLSEYVKDNAIKCDEIEQKNILIENDTLIANCLSKEVFYIVTNSELNVSRFSEMHDAYTVVQARCLELKTELSKLNDKIQKDDHDVMTTALLTKNENLKVQINAKMKCVTIDFVTPKGLAPGKYAIDVESILPRLRNNKEVHLYYLKHLKESVATLREIVEEAKATTPLNRKKQVTFADQCETSNTNTQKHVEQQITQKTNVPMLPTTGVDSCTDASGSKPRRNTKKNRISLAKSVNKKTVEDHSRTNKSHLQKPNRVDSSISSKRIIINSNSDSVCKACNKCFILTNHYMCVIKYLNFVNAPSSTKTIVRKVKQVEKPKQVKQVWKETGTMLTTVGYQWKPTERIFSLGEQCPLTRFTHPKVVPAKQPENVSTSCSKHMIGDRSRLKNFVKKFIRTVRFGNDHFGDIIGYEDYMIGDSVIFRVYYVERLGHNLFSVGQFYDSDLEVTFRKHSFEYMMKSSPICLLSKASKTKSWLWHRRLNHLNFGTINDLSRKDLVRGLPRLKFEKDHICSACQQGKSKKHTHSPKTENTNLEVLNTLHMDLYEPMRVQIINGKKYILVIIDDYTRTVATASYTQNRSLIHTRHNKTPYELVHNKKPGLTFLCVFGALCYPTNDSEDLGKLQPTADIVVPVPVNSAGTPSSTSIDQDAPSLSHSPSSSVLQYLCLHQGVVAESTLIDGNQFAPVDNDPFINIFAPEPTSEASSSGDASSAESTYELVPQPDCVMIIALKWIYKVKLDEYGDVLKNKARLVAKGYRQEEGIDFEESFAPVARIEAILIFITNAASKNMTIYQMDVKTAFLNGELKEEVYVSQPSNTCLSSEEGSVWFKAGSSGMGQDTMADVNIPTNDALTKQAPGVAPPTRTDDQILPSSNWLDEQWFNLHKDVLREALKITPTNDNNPFVAPPSSDTVIEYVNTLGYPSTLRNVSAMSVNALYQPWRAIVSMINMCLTASTLTMLKGFRKSLFNPYKPFSLTKRILLRLLAGRRRPLIYLSQALGLFERMVGKYLMARQKEGEATESPKATKVIKPKAAKAIKLASGPKPKPAPTQPSKSVPKKKLKPVQETLDEPSPAKRSKGGLVRKIRKPISSLKLVDEPSAEDVPGPARLVVIREPDSGRIQPLPDVQGKEKVVDEQAAHDLLTLQTLKNKSHINTRDQDEDQARPNPGIQDEGQAGPNPGKQHKEEPGKTNAEAEVQSMVSVPIHQDTSSVPSITTLVIDLTMLQYGSPLPTSSTTTLTVSKVVDEIITDAVDWAMQAPLRAHFSDLPTVDMKEILQQRMFEDKSYEAHEDHKKLYNALEKSLERDYSDQLLSDLEDARQKKRKRHDLPLPPPSTGTSESTQQQGSLAPSLSKSVASAPQSMAWTTFDTRYESAGLPGTQELSLTDSVILDDSIPDEQTIPSSIISYVENNWATVLVLAYETPAKNSLLAKTGDMTNFLNWYCRQVNKTVLTPTDLEGQAYEVVKAFHLDVIHLQFQMEDPAISISKMKAASYLDFGFKLLMLEQMWIDDVCTYDISAKYGISHWWFNRQKFYIDRHASPSRQKEVKSTMRILSVVGIKAYSRYESEIVLRRADFQEHTIAEKDFKNLYPSNFEDLNLLLLQVVFSVSNNERKIMRFNKICKFNDSTLTWILEALAYRVKEFKIKRLNLDALAIESYRNDPDFAPTPNGTPYWRPDLPEDEKPNLGDILDTFDDNYNNVQGDAKNKEKDCNRKRKCKTISRVTNCPAKNGLKAIPGTECYKLFDFVENHNHPLMNENNMDLSRVRRQLHFGDYIYIHCASLTNIGPTLAHRLKVALMGGYDKVRGTPGDYRKFKRAMNLFIGDRDAQMIIDK</sequence>
<feature type="compositionally biased region" description="Basic and acidic residues" evidence="4">
    <location>
        <begin position="2276"/>
        <end position="2285"/>
    </location>
</feature>
<dbReference type="GO" id="GO:0006508">
    <property type="term" value="P:proteolysis"/>
    <property type="evidence" value="ECO:0007669"/>
    <property type="project" value="UniProtKB-KW"/>
</dbReference>
<feature type="region of interest" description="Disordered" evidence="4">
    <location>
        <begin position="2265"/>
        <end position="2315"/>
    </location>
</feature>
<dbReference type="InterPro" id="IPR039537">
    <property type="entry name" value="Retrotran_Ty1/copia-like"/>
</dbReference>
<dbReference type="SUPFAM" id="SSF53098">
    <property type="entry name" value="Ribonuclease H-like"/>
    <property type="match status" value="1"/>
</dbReference>
<reference evidence="6" key="1">
    <citation type="journal article" date="2019" name="Sci. Rep.">
        <title>Draft genome of Tanacetum cinerariifolium, the natural source of mosquito coil.</title>
        <authorList>
            <person name="Yamashiro T."/>
            <person name="Shiraishi A."/>
            <person name="Satake H."/>
            <person name="Nakayama K."/>
        </authorList>
    </citation>
    <scope>NUCLEOTIDE SEQUENCE</scope>
</reference>
<dbReference type="InterPro" id="IPR054722">
    <property type="entry name" value="PolX-like_BBD"/>
</dbReference>
<feature type="compositionally biased region" description="Polar residues" evidence="4">
    <location>
        <begin position="1307"/>
        <end position="1325"/>
    </location>
</feature>
<dbReference type="PANTHER" id="PTHR42648">
    <property type="entry name" value="TRANSPOSASE, PUTATIVE-RELATED"/>
    <property type="match status" value="1"/>
</dbReference>
<feature type="region of interest" description="Disordered" evidence="4">
    <location>
        <begin position="2158"/>
        <end position="2205"/>
    </location>
</feature>
<feature type="compositionally biased region" description="Polar residues" evidence="4">
    <location>
        <begin position="2457"/>
        <end position="2474"/>
    </location>
</feature>
<evidence type="ECO:0000313" key="6">
    <source>
        <dbReference type="EMBL" id="GEU76156.1"/>
    </source>
</evidence>
<keyword evidence="1" id="KW-0645">Protease</keyword>
<name>A0A6L2MQ99_TANCI</name>
<dbReference type="Pfam" id="PF13976">
    <property type="entry name" value="gag_pre-integrs"/>
    <property type="match status" value="2"/>
</dbReference>
<evidence type="ECO:0000259" key="5">
    <source>
        <dbReference type="PROSITE" id="PS50994"/>
    </source>
</evidence>
<evidence type="ECO:0000256" key="4">
    <source>
        <dbReference type="SAM" id="MobiDB-lite"/>
    </source>
</evidence>
<protein>
    <recommendedName>
        <fullName evidence="5">Integrase catalytic domain-containing protein</fullName>
    </recommendedName>
</protein>
<dbReference type="GO" id="GO:0003676">
    <property type="term" value="F:nucleic acid binding"/>
    <property type="evidence" value="ECO:0007669"/>
    <property type="project" value="InterPro"/>
</dbReference>
<proteinExistence type="predicted"/>
<dbReference type="InterPro" id="IPR013103">
    <property type="entry name" value="RVT_2"/>
</dbReference>
<dbReference type="InterPro" id="IPR025724">
    <property type="entry name" value="GAG-pre-integrase_dom"/>
</dbReference>
<dbReference type="InterPro" id="IPR001584">
    <property type="entry name" value="Integrase_cat-core"/>
</dbReference>
<dbReference type="GO" id="GO:0015074">
    <property type="term" value="P:DNA integration"/>
    <property type="evidence" value="ECO:0007669"/>
    <property type="project" value="InterPro"/>
</dbReference>